<protein>
    <recommendedName>
        <fullName evidence="2">protein-glutamate O-methyltransferase</fullName>
        <ecNumber evidence="2">2.1.1.80</ecNumber>
    </recommendedName>
</protein>
<evidence type="ECO:0000256" key="1">
    <source>
        <dbReference type="ARBA" id="ARBA00001541"/>
    </source>
</evidence>
<dbReference type="PRINTS" id="PR00996">
    <property type="entry name" value="CHERMTFRASE"/>
</dbReference>
<keyword evidence="8" id="KW-1185">Reference proteome</keyword>
<dbReference type="Gene3D" id="1.10.155.10">
    <property type="entry name" value="Chemotaxis receptor methyltransferase CheR, N-terminal domain"/>
    <property type="match status" value="1"/>
</dbReference>
<sequence length="291" mass="33587">MKNPSDNATATNADLVNRPAPMPDKVFQRLSAFIHERVGIKLPPSKRTMLEARLQKRLRVLNYPSYDSYVNYVFSDAGMEQELRNLIDVVTTNTTEFFREPKHFDYLVHTMLPEWIRRNGSRKLALWSAGCSIGMEPYTLAMVLSDFAERYAGFSFSILATDISSRALQTAVKAVYDEDRIANIPPELCKKFLLRSKDRSKKLIRIAPEIRSLVEFQRLNFMEQFCFSNPMDIIFCRNVIIYFDKPTQERLFKQFCDCLRPGGFLFIGHSESLAGMQLPLVQAAPTVYRRV</sequence>
<dbReference type="AlphaFoldDB" id="A0A7J0BKN0"/>
<dbReference type="PANTHER" id="PTHR24422:SF26">
    <property type="entry name" value="CHEMOTAXIS PROTEIN METHYLTRANSFERASE"/>
    <property type="match status" value="1"/>
</dbReference>
<dbReference type="Pfam" id="PF01739">
    <property type="entry name" value="CheR"/>
    <property type="match status" value="1"/>
</dbReference>
<keyword evidence="3 7" id="KW-0489">Methyltransferase</keyword>
<dbReference type="InterPro" id="IPR029063">
    <property type="entry name" value="SAM-dependent_MTases_sf"/>
</dbReference>
<dbReference type="Proteomes" id="UP000503840">
    <property type="component" value="Unassembled WGS sequence"/>
</dbReference>
<evidence type="ECO:0000256" key="3">
    <source>
        <dbReference type="ARBA" id="ARBA00022603"/>
    </source>
</evidence>
<evidence type="ECO:0000256" key="5">
    <source>
        <dbReference type="ARBA" id="ARBA00022691"/>
    </source>
</evidence>
<dbReference type="Pfam" id="PF03705">
    <property type="entry name" value="CheR_N"/>
    <property type="match status" value="1"/>
</dbReference>
<proteinExistence type="predicted"/>
<evidence type="ECO:0000256" key="4">
    <source>
        <dbReference type="ARBA" id="ARBA00022679"/>
    </source>
</evidence>
<dbReference type="InterPro" id="IPR022642">
    <property type="entry name" value="CheR_C"/>
</dbReference>
<comment type="caution">
    <text evidence="7">The sequence shown here is derived from an EMBL/GenBank/DDBJ whole genome shotgun (WGS) entry which is preliminary data.</text>
</comment>
<evidence type="ECO:0000313" key="8">
    <source>
        <dbReference type="Proteomes" id="UP000503840"/>
    </source>
</evidence>
<dbReference type="PANTHER" id="PTHR24422">
    <property type="entry name" value="CHEMOTAXIS PROTEIN METHYLTRANSFERASE"/>
    <property type="match status" value="1"/>
</dbReference>
<comment type="catalytic activity">
    <reaction evidence="1">
        <text>L-glutamyl-[protein] + S-adenosyl-L-methionine = [protein]-L-glutamate 5-O-methyl ester + S-adenosyl-L-homocysteine</text>
        <dbReference type="Rhea" id="RHEA:24452"/>
        <dbReference type="Rhea" id="RHEA-COMP:10208"/>
        <dbReference type="Rhea" id="RHEA-COMP:10311"/>
        <dbReference type="ChEBI" id="CHEBI:29973"/>
        <dbReference type="ChEBI" id="CHEBI:57856"/>
        <dbReference type="ChEBI" id="CHEBI:59789"/>
        <dbReference type="ChEBI" id="CHEBI:82795"/>
        <dbReference type="EC" id="2.1.1.80"/>
    </reaction>
</comment>
<dbReference type="EC" id="2.1.1.80" evidence="2"/>
<dbReference type="EMBL" id="BLVO01000013">
    <property type="protein sequence ID" value="GFM34138.1"/>
    <property type="molecule type" value="Genomic_DNA"/>
</dbReference>
<evidence type="ECO:0000259" key="6">
    <source>
        <dbReference type="PROSITE" id="PS50123"/>
    </source>
</evidence>
<evidence type="ECO:0000313" key="7">
    <source>
        <dbReference type="EMBL" id="GFM34138.1"/>
    </source>
</evidence>
<dbReference type="Gene3D" id="3.40.50.150">
    <property type="entry name" value="Vaccinia Virus protein VP39"/>
    <property type="match status" value="1"/>
</dbReference>
<dbReference type="RefSeq" id="WP_174405759.1">
    <property type="nucleotide sequence ID" value="NZ_BLVO01000013.1"/>
</dbReference>
<dbReference type="SUPFAM" id="SSF47757">
    <property type="entry name" value="Chemotaxis receptor methyltransferase CheR, N-terminal domain"/>
    <property type="match status" value="1"/>
</dbReference>
<feature type="domain" description="CheR-type methyltransferase" evidence="6">
    <location>
        <begin position="15"/>
        <end position="291"/>
    </location>
</feature>
<accession>A0A7J0BKN0</accession>
<dbReference type="InterPro" id="IPR026024">
    <property type="entry name" value="Chemotaxis_MeTrfase_CheR"/>
</dbReference>
<dbReference type="GO" id="GO:0032259">
    <property type="term" value="P:methylation"/>
    <property type="evidence" value="ECO:0007669"/>
    <property type="project" value="UniProtKB-KW"/>
</dbReference>
<dbReference type="GO" id="GO:0008983">
    <property type="term" value="F:protein-glutamate O-methyltransferase activity"/>
    <property type="evidence" value="ECO:0007669"/>
    <property type="project" value="UniProtKB-EC"/>
</dbReference>
<dbReference type="SMART" id="SM00138">
    <property type="entry name" value="MeTrc"/>
    <property type="match status" value="1"/>
</dbReference>
<dbReference type="InterPro" id="IPR000780">
    <property type="entry name" value="CheR_MeTrfase"/>
</dbReference>
<keyword evidence="5" id="KW-0949">S-adenosyl-L-methionine</keyword>
<keyword evidence="4 7" id="KW-0808">Transferase</keyword>
<dbReference type="InterPro" id="IPR036804">
    <property type="entry name" value="CheR_N_sf"/>
</dbReference>
<organism evidence="7 8">
    <name type="scientific">Desulfovibrio subterraneus</name>
    <dbReference type="NCBI Taxonomy" id="2718620"/>
    <lineage>
        <taxon>Bacteria</taxon>
        <taxon>Pseudomonadati</taxon>
        <taxon>Thermodesulfobacteriota</taxon>
        <taxon>Desulfovibrionia</taxon>
        <taxon>Desulfovibrionales</taxon>
        <taxon>Desulfovibrionaceae</taxon>
        <taxon>Desulfovibrio</taxon>
    </lineage>
</organism>
<reference evidence="7 8" key="1">
    <citation type="submission" date="2020-05" db="EMBL/GenBank/DDBJ databases">
        <title>Draft genome sequence of Desulfovibrio sp. strain HN2T.</title>
        <authorList>
            <person name="Ueno A."/>
            <person name="Tamazawa S."/>
            <person name="Tamamura S."/>
            <person name="Murakami T."/>
            <person name="Kiyama T."/>
            <person name="Inomata H."/>
            <person name="Amano Y."/>
            <person name="Miyakawa K."/>
            <person name="Tamaki H."/>
            <person name="Naganuma T."/>
            <person name="Kaneko K."/>
        </authorList>
    </citation>
    <scope>NUCLEOTIDE SEQUENCE [LARGE SCALE GENOMIC DNA]</scope>
    <source>
        <strain evidence="7 8">HN2</strain>
    </source>
</reference>
<evidence type="ECO:0000256" key="2">
    <source>
        <dbReference type="ARBA" id="ARBA00012534"/>
    </source>
</evidence>
<dbReference type="InterPro" id="IPR050903">
    <property type="entry name" value="Bact_Chemotaxis_MeTrfase"/>
</dbReference>
<dbReference type="PROSITE" id="PS50123">
    <property type="entry name" value="CHER"/>
    <property type="match status" value="1"/>
</dbReference>
<gene>
    <name evidence="7" type="primary">cheR-1</name>
    <name evidence="7" type="ORF">DSM101010T_25030</name>
</gene>
<dbReference type="InterPro" id="IPR022641">
    <property type="entry name" value="CheR_N"/>
</dbReference>
<dbReference type="SUPFAM" id="SSF53335">
    <property type="entry name" value="S-adenosyl-L-methionine-dependent methyltransferases"/>
    <property type="match status" value="1"/>
</dbReference>
<dbReference type="PIRSF" id="PIRSF000410">
    <property type="entry name" value="CheR"/>
    <property type="match status" value="1"/>
</dbReference>
<name>A0A7J0BKN0_9BACT</name>